<comment type="caution">
    <text evidence="1">The sequence shown here is derived from an EMBL/GenBank/DDBJ whole genome shotgun (WGS) entry which is preliminary data.</text>
</comment>
<accession>A0AC60PZ82</accession>
<reference evidence="1 2" key="1">
    <citation type="journal article" date="2020" name="Cell">
        <title>Large-Scale Comparative Analyses of Tick Genomes Elucidate Their Genetic Diversity and Vector Capacities.</title>
        <authorList>
            <consortium name="Tick Genome and Microbiome Consortium (TIGMIC)"/>
            <person name="Jia N."/>
            <person name="Wang J."/>
            <person name="Shi W."/>
            <person name="Du L."/>
            <person name="Sun Y."/>
            <person name="Zhan W."/>
            <person name="Jiang J.F."/>
            <person name="Wang Q."/>
            <person name="Zhang B."/>
            <person name="Ji P."/>
            <person name="Bell-Sakyi L."/>
            <person name="Cui X.M."/>
            <person name="Yuan T.T."/>
            <person name="Jiang B.G."/>
            <person name="Yang W.F."/>
            <person name="Lam T.T."/>
            <person name="Chang Q.C."/>
            <person name="Ding S.J."/>
            <person name="Wang X.J."/>
            <person name="Zhu J.G."/>
            <person name="Ruan X.D."/>
            <person name="Zhao L."/>
            <person name="Wei J.T."/>
            <person name="Ye R.Z."/>
            <person name="Que T.C."/>
            <person name="Du C.H."/>
            <person name="Zhou Y.H."/>
            <person name="Cheng J.X."/>
            <person name="Dai P.F."/>
            <person name="Guo W.B."/>
            <person name="Han X.H."/>
            <person name="Huang E.J."/>
            <person name="Li L.F."/>
            <person name="Wei W."/>
            <person name="Gao Y.C."/>
            <person name="Liu J.Z."/>
            <person name="Shao H.Z."/>
            <person name="Wang X."/>
            <person name="Wang C.C."/>
            <person name="Yang T.C."/>
            <person name="Huo Q.B."/>
            <person name="Li W."/>
            <person name="Chen H.Y."/>
            <person name="Chen S.E."/>
            <person name="Zhou L.G."/>
            <person name="Ni X.B."/>
            <person name="Tian J.H."/>
            <person name="Sheng Y."/>
            <person name="Liu T."/>
            <person name="Pan Y.S."/>
            <person name="Xia L.Y."/>
            <person name="Li J."/>
            <person name="Zhao F."/>
            <person name="Cao W.C."/>
        </authorList>
    </citation>
    <scope>NUCLEOTIDE SEQUENCE [LARGE SCALE GENOMIC DNA]</scope>
    <source>
        <strain evidence="1">Iper-2018</strain>
    </source>
</reference>
<sequence>MLATMILSRNNEGVQGDLGWSSFEAREASAKALYERRVHRLRDGNWAHRTLRYMIYQERGTKLMHRLRRLRDRYGFEPIWLESAGENRTDETTEHLVLQCRHIVPVPAREGPSAEDVPPRPASDVFGGCGAKATAPVQGAGIPTVPAAYVSDSPETNCGADLRRVTNRSPPYLGDRRGPKPTRKEAPQHPCVST</sequence>
<name>A0AC60PZ82_IXOPE</name>
<organism evidence="1 2">
    <name type="scientific">Ixodes persulcatus</name>
    <name type="common">Taiga tick</name>
    <dbReference type="NCBI Taxonomy" id="34615"/>
    <lineage>
        <taxon>Eukaryota</taxon>
        <taxon>Metazoa</taxon>
        <taxon>Ecdysozoa</taxon>
        <taxon>Arthropoda</taxon>
        <taxon>Chelicerata</taxon>
        <taxon>Arachnida</taxon>
        <taxon>Acari</taxon>
        <taxon>Parasitiformes</taxon>
        <taxon>Ixodida</taxon>
        <taxon>Ixodoidea</taxon>
        <taxon>Ixodidae</taxon>
        <taxon>Ixodinae</taxon>
        <taxon>Ixodes</taxon>
    </lineage>
</organism>
<protein>
    <submittedName>
        <fullName evidence="1">Uncharacterized protein</fullName>
    </submittedName>
</protein>
<proteinExistence type="predicted"/>
<keyword evidence="2" id="KW-1185">Reference proteome</keyword>
<gene>
    <name evidence="1" type="ORF">HPB47_026473</name>
</gene>
<dbReference type="Proteomes" id="UP000805193">
    <property type="component" value="Unassembled WGS sequence"/>
</dbReference>
<dbReference type="EMBL" id="JABSTQ010009721">
    <property type="protein sequence ID" value="KAG0426406.1"/>
    <property type="molecule type" value="Genomic_DNA"/>
</dbReference>
<evidence type="ECO:0000313" key="1">
    <source>
        <dbReference type="EMBL" id="KAG0426406.1"/>
    </source>
</evidence>
<evidence type="ECO:0000313" key="2">
    <source>
        <dbReference type="Proteomes" id="UP000805193"/>
    </source>
</evidence>